<evidence type="ECO:0000256" key="1">
    <source>
        <dbReference type="SAM" id="MobiDB-lite"/>
    </source>
</evidence>
<dbReference type="Proteomes" id="UP000050525">
    <property type="component" value="Unassembled WGS sequence"/>
</dbReference>
<evidence type="ECO:0000313" key="2">
    <source>
        <dbReference type="EMBL" id="KYO18558.1"/>
    </source>
</evidence>
<feature type="region of interest" description="Disordered" evidence="1">
    <location>
        <begin position="1"/>
        <end position="52"/>
    </location>
</feature>
<reference evidence="2 3" key="1">
    <citation type="journal article" date="2012" name="Genome Biol.">
        <title>Sequencing three crocodilian genomes to illuminate the evolution of archosaurs and amniotes.</title>
        <authorList>
            <person name="St John J.A."/>
            <person name="Braun E.L."/>
            <person name="Isberg S.R."/>
            <person name="Miles L.G."/>
            <person name="Chong A.Y."/>
            <person name="Gongora J."/>
            <person name="Dalzell P."/>
            <person name="Moran C."/>
            <person name="Bed'hom B."/>
            <person name="Abzhanov A."/>
            <person name="Burgess S.C."/>
            <person name="Cooksey A.M."/>
            <person name="Castoe T.A."/>
            <person name="Crawford N.G."/>
            <person name="Densmore L.D."/>
            <person name="Drew J.C."/>
            <person name="Edwards S.V."/>
            <person name="Faircloth B.C."/>
            <person name="Fujita M.K."/>
            <person name="Greenwold M.J."/>
            <person name="Hoffmann F.G."/>
            <person name="Howard J.M."/>
            <person name="Iguchi T."/>
            <person name="Janes D.E."/>
            <person name="Khan S.Y."/>
            <person name="Kohno S."/>
            <person name="de Koning A.J."/>
            <person name="Lance S.L."/>
            <person name="McCarthy F.M."/>
            <person name="McCormack J.E."/>
            <person name="Merchant M.E."/>
            <person name="Peterson D.G."/>
            <person name="Pollock D.D."/>
            <person name="Pourmand N."/>
            <person name="Raney B.J."/>
            <person name="Roessler K.A."/>
            <person name="Sanford J.R."/>
            <person name="Sawyer R.H."/>
            <person name="Schmidt C.J."/>
            <person name="Triplett E.W."/>
            <person name="Tuberville T.D."/>
            <person name="Venegas-Anaya M."/>
            <person name="Howard J.T."/>
            <person name="Jarvis E.D."/>
            <person name="Guillette L.J.Jr."/>
            <person name="Glenn T.C."/>
            <person name="Green R.E."/>
            <person name="Ray D.A."/>
        </authorList>
    </citation>
    <scope>NUCLEOTIDE SEQUENCE [LARGE SCALE GENOMIC DNA]</scope>
    <source>
        <strain evidence="2">KSC_2009_1</strain>
    </source>
</reference>
<dbReference type="AlphaFoldDB" id="A0A151M216"/>
<organism evidence="2 3">
    <name type="scientific">Alligator mississippiensis</name>
    <name type="common">American alligator</name>
    <dbReference type="NCBI Taxonomy" id="8496"/>
    <lineage>
        <taxon>Eukaryota</taxon>
        <taxon>Metazoa</taxon>
        <taxon>Chordata</taxon>
        <taxon>Craniata</taxon>
        <taxon>Vertebrata</taxon>
        <taxon>Euteleostomi</taxon>
        <taxon>Archelosauria</taxon>
        <taxon>Archosauria</taxon>
        <taxon>Crocodylia</taxon>
        <taxon>Alligatoridae</taxon>
        <taxon>Alligatorinae</taxon>
        <taxon>Alligator</taxon>
    </lineage>
</organism>
<comment type="caution">
    <text evidence="2">The sequence shown here is derived from an EMBL/GenBank/DDBJ whole genome shotgun (WGS) entry which is preliminary data.</text>
</comment>
<accession>A0A151M216</accession>
<protein>
    <submittedName>
        <fullName evidence="2">Uncharacterized protein</fullName>
    </submittedName>
</protein>
<gene>
    <name evidence="2" type="ORF">Y1Q_0014817</name>
</gene>
<sequence length="137" mass="14669">MGGELYANLPGSAPALEGDSSPYFSPPPKRHILPVDRKRAGNAGEDSSTETNIEVCTTPIKKPATSERHGFSRETEARVASVSMGLGEETLAQEQRDGYIYHTVTAVTADIPQEVEPETQSHGEACTARSCDRGTHA</sequence>
<dbReference type="EMBL" id="AKHW03006807">
    <property type="protein sequence ID" value="KYO18558.1"/>
    <property type="molecule type" value="Genomic_DNA"/>
</dbReference>
<feature type="region of interest" description="Disordered" evidence="1">
    <location>
        <begin position="115"/>
        <end position="137"/>
    </location>
</feature>
<proteinExistence type="predicted"/>
<evidence type="ECO:0000313" key="3">
    <source>
        <dbReference type="Proteomes" id="UP000050525"/>
    </source>
</evidence>
<name>A0A151M216_ALLMI</name>
<keyword evidence="3" id="KW-1185">Reference proteome</keyword>